<keyword evidence="2" id="KW-0472">Membrane</keyword>
<dbReference type="EMBL" id="JAJHUN010000008">
    <property type="protein sequence ID" value="KAJ4153988.1"/>
    <property type="molecule type" value="Genomic_DNA"/>
</dbReference>
<gene>
    <name evidence="3" type="ORF">LMH87_010452</name>
</gene>
<accession>A0A9W8UM08</accession>
<feature type="compositionally biased region" description="Polar residues" evidence="1">
    <location>
        <begin position="1"/>
        <end position="11"/>
    </location>
</feature>
<dbReference type="Proteomes" id="UP001144673">
    <property type="component" value="Chromosome 5"/>
</dbReference>
<evidence type="ECO:0000256" key="2">
    <source>
        <dbReference type="SAM" id="Phobius"/>
    </source>
</evidence>
<protein>
    <submittedName>
        <fullName evidence="3">Uncharacterized protein</fullName>
    </submittedName>
</protein>
<sequence length="646" mass="70009">MAKSDSASQKATLHRRNDTTHGVEMQSIAAARGSASQVPAEGPAACTADDKASMVTARQDTGDSGYSKSSQESAVSYAYEHFHRGQQLRRLLLKSLVRWLITVVLCVSIYGVLLAYSSHDALPQRKKLEFNTLVIALTISLGLNIASSLKANAMELQWWLLSLRRYKPREADLIMSSEHFTTMLQLGWTTRHTLIQIFVTVFVTMNICSQIALALLGITYNINPADKFAVTKPGPVSIADLSDIQGPKVLATPSKHNLTVDVNSRRYSANMFGQLGLGFYTASTDSAPRPGALYNPDLPQLYYFPSTLPYASDSNGGTDSTAAGTGDDGGDGHTSSYTYYFFESAPVNASYYSMVTSNRSVTVTASCDSYKVVAGGNGMSSNITVRYEDGDQENYLPVANGGSQILYLHDPASDANDTWSRVSAFEPSDTDPWFYDCDVYLGNVTNGVLPAHYMGANFTRYVPPAIALQGYGASDVGLTNTTTNYQFQSYPAQTYFGQPAQGFGVRMAELVSRCAANAIAACASANTNVDAYGMTPQRAIQLEITKWRYVHIIIGLTMGVQLVIHLGAVLVANRVQVREQRSLSTASLLRPLLAGVGDRASMARGKQIAKLIGKNVTVRYEPVGAGYDLCIYRDGQLERSTSNTVG</sequence>
<evidence type="ECO:0000313" key="3">
    <source>
        <dbReference type="EMBL" id="KAJ4153988.1"/>
    </source>
</evidence>
<feature type="transmembrane region" description="Helical" evidence="2">
    <location>
        <begin position="128"/>
        <end position="146"/>
    </location>
</feature>
<dbReference type="KEGG" id="amus:LMH87_010452"/>
<feature type="transmembrane region" description="Helical" evidence="2">
    <location>
        <begin position="193"/>
        <end position="218"/>
    </location>
</feature>
<keyword evidence="4" id="KW-1185">Reference proteome</keyword>
<feature type="transmembrane region" description="Helical" evidence="2">
    <location>
        <begin position="96"/>
        <end position="116"/>
    </location>
</feature>
<dbReference type="RefSeq" id="XP_056054646.1">
    <property type="nucleotide sequence ID" value="XM_056197614.1"/>
</dbReference>
<comment type="caution">
    <text evidence="3">The sequence shown here is derived from an EMBL/GenBank/DDBJ whole genome shotgun (WGS) entry which is preliminary data.</text>
</comment>
<evidence type="ECO:0000256" key="1">
    <source>
        <dbReference type="SAM" id="MobiDB-lite"/>
    </source>
</evidence>
<feature type="region of interest" description="Disordered" evidence="1">
    <location>
        <begin position="1"/>
        <end position="51"/>
    </location>
</feature>
<keyword evidence="2" id="KW-0812">Transmembrane</keyword>
<proteinExistence type="predicted"/>
<organism evidence="3 4">
    <name type="scientific">Akanthomyces muscarius</name>
    <name type="common">Entomopathogenic fungus</name>
    <name type="synonym">Lecanicillium muscarium</name>
    <dbReference type="NCBI Taxonomy" id="2231603"/>
    <lineage>
        <taxon>Eukaryota</taxon>
        <taxon>Fungi</taxon>
        <taxon>Dikarya</taxon>
        <taxon>Ascomycota</taxon>
        <taxon>Pezizomycotina</taxon>
        <taxon>Sordariomycetes</taxon>
        <taxon>Hypocreomycetidae</taxon>
        <taxon>Hypocreales</taxon>
        <taxon>Cordycipitaceae</taxon>
        <taxon>Akanthomyces</taxon>
    </lineage>
</organism>
<dbReference type="GeneID" id="80897611"/>
<keyword evidence="2" id="KW-1133">Transmembrane helix</keyword>
<name>A0A9W8UM08_AKAMU</name>
<dbReference type="AlphaFoldDB" id="A0A9W8UM08"/>
<reference evidence="3" key="1">
    <citation type="journal article" date="2023" name="Access Microbiol">
        <title>De-novo genome assembly for Akanthomyces muscarius, a biocontrol agent of insect agricultural pests.</title>
        <authorList>
            <person name="Erdos Z."/>
            <person name="Studholme D.J."/>
            <person name="Raymond B."/>
            <person name="Sharma M."/>
        </authorList>
    </citation>
    <scope>NUCLEOTIDE SEQUENCE</scope>
    <source>
        <strain evidence="3">Ve6</strain>
    </source>
</reference>
<evidence type="ECO:0000313" key="4">
    <source>
        <dbReference type="Proteomes" id="UP001144673"/>
    </source>
</evidence>
<feature type="transmembrane region" description="Helical" evidence="2">
    <location>
        <begin position="549"/>
        <end position="572"/>
    </location>
</feature>